<comment type="caution">
    <text evidence="2">The sequence shown here is derived from an EMBL/GenBank/DDBJ whole genome shotgun (WGS) entry which is preliminary data.</text>
</comment>
<dbReference type="Proteomes" id="UP001559623">
    <property type="component" value="Unassembled WGS sequence"/>
</dbReference>
<name>A0ABV3X826_9FIRM</name>
<evidence type="ECO:0000313" key="3">
    <source>
        <dbReference type="Proteomes" id="UP001559623"/>
    </source>
</evidence>
<evidence type="ECO:0000256" key="1">
    <source>
        <dbReference type="SAM" id="Coils"/>
    </source>
</evidence>
<keyword evidence="1" id="KW-0175">Coiled coil</keyword>
<protein>
    <submittedName>
        <fullName evidence="2">Heat-shock protein Hsp90</fullName>
    </submittedName>
</protein>
<gene>
    <name evidence="2" type="ORF">QCO44_12110</name>
</gene>
<proteinExistence type="predicted"/>
<evidence type="ECO:0000313" key="2">
    <source>
        <dbReference type="EMBL" id="MEX5286353.1"/>
    </source>
</evidence>
<accession>A0ABV3X826</accession>
<keyword evidence="3" id="KW-1185">Reference proteome</keyword>
<reference evidence="2 3" key="1">
    <citation type="submission" date="2023-04" db="EMBL/GenBank/DDBJ databases">
        <title>Genome Sequence of Selenomonas sputigena ATCC 33150.</title>
        <authorList>
            <person name="Miller D.P."/>
            <person name="Anvari S."/>
            <person name="Polson S.W."/>
            <person name="Macdonald M."/>
            <person name="Mcdowell J.V."/>
        </authorList>
    </citation>
    <scope>NUCLEOTIDE SEQUENCE [LARGE SCALE GENOMIC DNA]</scope>
    <source>
        <strain evidence="2 3">ATCC 33150</strain>
    </source>
</reference>
<organism evidence="2 3">
    <name type="scientific">Selenomonas sputigena</name>
    <dbReference type="NCBI Taxonomy" id="69823"/>
    <lineage>
        <taxon>Bacteria</taxon>
        <taxon>Bacillati</taxon>
        <taxon>Bacillota</taxon>
        <taxon>Negativicutes</taxon>
        <taxon>Selenomonadales</taxon>
        <taxon>Selenomonadaceae</taxon>
        <taxon>Selenomonas</taxon>
    </lineage>
</organism>
<dbReference type="EMBL" id="JARVLH010000011">
    <property type="protein sequence ID" value="MEX5286353.1"/>
    <property type="molecule type" value="Genomic_DNA"/>
</dbReference>
<sequence>MDKQAVIEKVKEIAAAPSCCERLKTLCENWLASLGTAKEKELSKELVAALEEDVQSLDATLAFMKSAEAKDLLGAEEAAKLAKLGEDAKAAGSKICFCPACQAGQAVLDNRSVLLG</sequence>
<dbReference type="RefSeq" id="WP_368848069.1">
    <property type="nucleotide sequence ID" value="NZ_CP194411.1"/>
</dbReference>
<feature type="coiled-coil region" evidence="1">
    <location>
        <begin position="40"/>
        <end position="67"/>
    </location>
</feature>